<dbReference type="Proteomes" id="UP000030008">
    <property type="component" value="Unassembled WGS sequence"/>
</dbReference>
<accession>A0A099IA00</accession>
<organism evidence="6 9">
    <name type="scientific">Clostridium innocuum</name>
    <dbReference type="NCBI Taxonomy" id="1522"/>
    <lineage>
        <taxon>Bacteria</taxon>
        <taxon>Bacillati</taxon>
        <taxon>Bacillota</taxon>
        <taxon>Clostridia</taxon>
        <taxon>Eubacteriales</taxon>
        <taxon>Clostridiaceae</taxon>
        <taxon>Clostridium</taxon>
    </lineage>
</organism>
<name>A0A099IA00_CLOIN</name>
<evidence type="ECO:0000256" key="2">
    <source>
        <dbReference type="ARBA" id="ARBA00023015"/>
    </source>
</evidence>
<comment type="caution">
    <text evidence="6">The sequence shown here is derived from an EMBL/GenBank/DDBJ whole genome shotgun (WGS) entry which is preliminary data.</text>
</comment>
<dbReference type="GO" id="GO:0032993">
    <property type="term" value="C:protein-DNA complex"/>
    <property type="evidence" value="ECO:0007669"/>
    <property type="project" value="TreeGrafter"/>
</dbReference>
<protein>
    <submittedName>
        <fullName evidence="6">LysR family transcriptional regulator</fullName>
    </submittedName>
</protein>
<reference evidence="6 9" key="1">
    <citation type="submission" date="2014-08" db="EMBL/GenBank/DDBJ databases">
        <title>Clostridium innocuum, an unnegligible vancomycin-resistant pathogen causing extra-intestinal infections.</title>
        <authorList>
            <person name="Feng Y."/>
            <person name="Chiu C.-H."/>
        </authorList>
    </citation>
    <scope>NUCLEOTIDE SEQUENCE [LARGE SCALE GENOMIC DNA]</scope>
    <source>
        <strain evidence="6 9">AN88</strain>
    </source>
</reference>
<dbReference type="Gene3D" id="3.40.190.290">
    <property type="match status" value="1"/>
</dbReference>
<dbReference type="Pfam" id="PF00126">
    <property type="entry name" value="HTH_1"/>
    <property type="match status" value="1"/>
</dbReference>
<evidence type="ECO:0000313" key="6">
    <source>
        <dbReference type="EMBL" id="KGJ53738.1"/>
    </source>
</evidence>
<dbReference type="AlphaFoldDB" id="A0A099IA00"/>
<dbReference type="InterPro" id="IPR000847">
    <property type="entry name" value="LysR_HTH_N"/>
</dbReference>
<dbReference type="GO" id="GO:0003700">
    <property type="term" value="F:DNA-binding transcription factor activity"/>
    <property type="evidence" value="ECO:0007669"/>
    <property type="project" value="InterPro"/>
</dbReference>
<keyword evidence="4" id="KW-0804">Transcription</keyword>
<evidence type="ECO:0000259" key="5">
    <source>
        <dbReference type="PROSITE" id="PS50931"/>
    </source>
</evidence>
<dbReference type="RefSeq" id="WP_008817271.1">
    <property type="nucleotide sequence ID" value="NZ_AP025565.1"/>
</dbReference>
<dbReference type="SUPFAM" id="SSF53850">
    <property type="entry name" value="Periplasmic binding protein-like II"/>
    <property type="match status" value="1"/>
</dbReference>
<dbReference type="InterPro" id="IPR005119">
    <property type="entry name" value="LysR_subst-bd"/>
</dbReference>
<dbReference type="PANTHER" id="PTHR30346">
    <property type="entry name" value="TRANSCRIPTIONAL DUAL REGULATOR HCAR-RELATED"/>
    <property type="match status" value="1"/>
</dbReference>
<reference evidence="8" key="2">
    <citation type="journal article" date="2019" name="Nat. Med.">
        <title>A library of human gut bacterial isolates paired with longitudinal multiomics data enables mechanistic microbiome research.</title>
        <authorList>
            <person name="Poyet M."/>
            <person name="Groussin M."/>
            <person name="Gibbons S.M."/>
            <person name="Avila-Pacheco J."/>
            <person name="Jiang X."/>
            <person name="Kearney S.M."/>
            <person name="Perrotta A.R."/>
            <person name="Berdy B."/>
            <person name="Zhao S."/>
            <person name="Lieberman T.D."/>
            <person name="Swanson P.K."/>
            <person name="Smith M."/>
            <person name="Roesemann S."/>
            <person name="Alexander J.E."/>
            <person name="Rich S.A."/>
            <person name="Livny J."/>
            <person name="Vlamakis H."/>
            <person name="Clish C."/>
            <person name="Bullock K."/>
            <person name="Deik A."/>
            <person name="Scott J."/>
            <person name="Pierce K.A."/>
            <person name="Xavier R.J."/>
            <person name="Alm E.J."/>
        </authorList>
    </citation>
    <scope>NUCLEOTIDE SEQUENCE</scope>
    <source>
        <strain evidence="8">BIOML-A12</strain>
    </source>
</reference>
<reference evidence="7" key="3">
    <citation type="journal article" date="2022" name="Clin. Infect. Dis.">
        <title>Association between Clostridium innocuum and antibiotic-associated diarrhea in adults and children: A cross-sectional study and comparative genomics analysis.</title>
        <authorList>
            <person name="Cherny K.E."/>
            <person name="Muscat E.B."/>
            <person name="Balaji A."/>
            <person name="Mukherjee J."/>
            <person name="Ozer E.A."/>
            <person name="Angarone M.P."/>
            <person name="Hauser A.R."/>
            <person name="Sichel J.S."/>
            <person name="Amponsah E."/>
            <person name="Kociolek L.K."/>
        </authorList>
    </citation>
    <scope>NUCLEOTIDE SEQUENCE</scope>
    <source>
        <strain evidence="7">NU1-AC-029v</strain>
    </source>
</reference>
<dbReference type="Proteomes" id="UP001203972">
    <property type="component" value="Unassembled WGS sequence"/>
</dbReference>
<evidence type="ECO:0000313" key="9">
    <source>
        <dbReference type="Proteomes" id="UP000030008"/>
    </source>
</evidence>
<proteinExistence type="inferred from homology"/>
<keyword evidence="3" id="KW-0238">DNA-binding</keyword>
<dbReference type="EMBL" id="WWTN01000003">
    <property type="protein sequence ID" value="MZH54618.1"/>
    <property type="molecule type" value="Genomic_DNA"/>
</dbReference>
<dbReference type="PRINTS" id="PR00039">
    <property type="entry name" value="HTHLYSR"/>
</dbReference>
<gene>
    <name evidence="6" type="ORF">CIAN88_07460</name>
    <name evidence="8" type="ORF">GT664_02340</name>
    <name evidence="7" type="ORF">MKC95_20510</name>
</gene>
<dbReference type="PANTHER" id="PTHR30346:SF28">
    <property type="entry name" value="HTH-TYPE TRANSCRIPTIONAL REGULATOR CYNR"/>
    <property type="match status" value="1"/>
</dbReference>
<evidence type="ECO:0000256" key="3">
    <source>
        <dbReference type="ARBA" id="ARBA00023125"/>
    </source>
</evidence>
<feature type="domain" description="HTH lysR-type" evidence="5">
    <location>
        <begin position="1"/>
        <end position="58"/>
    </location>
</feature>
<evidence type="ECO:0000256" key="1">
    <source>
        <dbReference type="ARBA" id="ARBA00009437"/>
    </source>
</evidence>
<dbReference type="EMBL" id="JAKTMA010000052">
    <property type="protein sequence ID" value="MCR0235153.1"/>
    <property type="molecule type" value="Genomic_DNA"/>
</dbReference>
<keyword evidence="2" id="KW-0805">Transcription regulation</keyword>
<dbReference type="Pfam" id="PF03466">
    <property type="entry name" value="LysR_substrate"/>
    <property type="match status" value="1"/>
</dbReference>
<sequence>MNLNHLHYFRVLAKTEHYTQAANQLDITQPSLSHAIAALEKDLGCYLFEKQGRNIKLTKYGRIFYEYIDKGLQEVDLGERRLRELTSQENGWIDLAFIYTLGSHYVPHLLQSFLAQSQNRKIKFSLKQGNTTEILQGLKEEKYDVAFCSYVDNQPDINFLPIAQEEVVAIVSRSHPLAVHDSVDLARLKEETFVYYDRQSGIRPLLDSLFEQVGIEPNIICEVEEDSAVIGLVAINYGIALVPNIAMLEQFPVKKLTITNPPHERYIYLATVKNRYLPPAVHTFCNFIVHHTSIKNPHTSD</sequence>
<dbReference type="EMBL" id="JQIF01000034">
    <property type="protein sequence ID" value="KGJ53738.1"/>
    <property type="molecule type" value="Genomic_DNA"/>
</dbReference>
<dbReference type="FunFam" id="1.10.10.10:FF:000001">
    <property type="entry name" value="LysR family transcriptional regulator"/>
    <property type="match status" value="1"/>
</dbReference>
<dbReference type="InterPro" id="IPR036390">
    <property type="entry name" value="WH_DNA-bd_sf"/>
</dbReference>
<dbReference type="PROSITE" id="PS50931">
    <property type="entry name" value="HTH_LYSR"/>
    <property type="match status" value="1"/>
</dbReference>
<dbReference type="InterPro" id="IPR036388">
    <property type="entry name" value="WH-like_DNA-bd_sf"/>
</dbReference>
<evidence type="ECO:0000313" key="7">
    <source>
        <dbReference type="EMBL" id="MCR0235153.1"/>
    </source>
</evidence>
<dbReference type="SUPFAM" id="SSF46785">
    <property type="entry name" value="Winged helix' DNA-binding domain"/>
    <property type="match status" value="1"/>
</dbReference>
<evidence type="ECO:0000313" key="8">
    <source>
        <dbReference type="EMBL" id="MZH54618.1"/>
    </source>
</evidence>
<evidence type="ECO:0000256" key="4">
    <source>
        <dbReference type="ARBA" id="ARBA00023163"/>
    </source>
</evidence>
<dbReference type="Gene3D" id="1.10.10.10">
    <property type="entry name" value="Winged helix-like DNA-binding domain superfamily/Winged helix DNA-binding domain"/>
    <property type="match status" value="1"/>
</dbReference>
<dbReference type="GO" id="GO:0003677">
    <property type="term" value="F:DNA binding"/>
    <property type="evidence" value="ECO:0007669"/>
    <property type="project" value="UniProtKB-KW"/>
</dbReference>
<dbReference type="CDD" id="cd08434">
    <property type="entry name" value="PBP2_GltC_like"/>
    <property type="match status" value="1"/>
</dbReference>
<comment type="similarity">
    <text evidence="1">Belongs to the LysR transcriptional regulatory family.</text>
</comment>
<dbReference type="Proteomes" id="UP000604383">
    <property type="component" value="Unassembled WGS sequence"/>
</dbReference>